<dbReference type="EMBL" id="OA892821">
    <property type="protein sequence ID" value="CAD7284979.1"/>
    <property type="molecule type" value="Genomic_DNA"/>
</dbReference>
<gene>
    <name evidence="1" type="ORF">NMOB1V02_LOCUS12581</name>
</gene>
<sequence length="137" mass="15566">MSMFLASVSELIQLINDIATTPENFRPNSTEANTELPFVIIETEDLVQETSTVTTKKPIEHMNIGGLSVDYISDSQVIYEDDGNAFQPHNAVVFDFQDDQDRKRAEDEEDIINRVQNIVASAQNQSSFRSKRKNLRE</sequence>
<dbReference type="AlphaFoldDB" id="A0A7R9C0M0"/>
<organism evidence="1">
    <name type="scientific">Notodromas monacha</name>
    <dbReference type="NCBI Taxonomy" id="399045"/>
    <lineage>
        <taxon>Eukaryota</taxon>
        <taxon>Metazoa</taxon>
        <taxon>Ecdysozoa</taxon>
        <taxon>Arthropoda</taxon>
        <taxon>Crustacea</taxon>
        <taxon>Oligostraca</taxon>
        <taxon>Ostracoda</taxon>
        <taxon>Podocopa</taxon>
        <taxon>Podocopida</taxon>
        <taxon>Cypridocopina</taxon>
        <taxon>Cypridoidea</taxon>
        <taxon>Cyprididae</taxon>
        <taxon>Notodromas</taxon>
    </lineage>
</organism>
<dbReference type="EMBL" id="CAJPEX010010784">
    <property type="protein sequence ID" value="CAG0925131.1"/>
    <property type="molecule type" value="Genomic_DNA"/>
</dbReference>
<evidence type="ECO:0000313" key="2">
    <source>
        <dbReference type="Proteomes" id="UP000678499"/>
    </source>
</evidence>
<name>A0A7R9C0M0_9CRUS</name>
<dbReference type="Proteomes" id="UP000678499">
    <property type="component" value="Unassembled WGS sequence"/>
</dbReference>
<protein>
    <submittedName>
        <fullName evidence="1">Uncharacterized protein</fullName>
    </submittedName>
</protein>
<keyword evidence="2" id="KW-1185">Reference proteome</keyword>
<reference evidence="1" key="1">
    <citation type="submission" date="2020-11" db="EMBL/GenBank/DDBJ databases">
        <authorList>
            <person name="Tran Van P."/>
        </authorList>
    </citation>
    <scope>NUCLEOTIDE SEQUENCE</scope>
</reference>
<accession>A0A7R9C0M0</accession>
<evidence type="ECO:0000313" key="1">
    <source>
        <dbReference type="EMBL" id="CAD7284979.1"/>
    </source>
</evidence>
<proteinExistence type="predicted"/>